<protein>
    <recommendedName>
        <fullName evidence="1">Gfo/Idh/MocA-like oxidoreductase N-terminal domain-containing protein</fullName>
    </recommendedName>
</protein>
<dbReference type="InParanoid" id="A0A4Q1BQI7"/>
<organism evidence="2 3">
    <name type="scientific">Tremella mesenterica</name>
    <name type="common">Jelly fungus</name>
    <dbReference type="NCBI Taxonomy" id="5217"/>
    <lineage>
        <taxon>Eukaryota</taxon>
        <taxon>Fungi</taxon>
        <taxon>Dikarya</taxon>
        <taxon>Basidiomycota</taxon>
        <taxon>Agaricomycotina</taxon>
        <taxon>Tremellomycetes</taxon>
        <taxon>Tremellales</taxon>
        <taxon>Tremellaceae</taxon>
        <taxon>Tremella</taxon>
    </lineage>
</organism>
<dbReference type="STRING" id="5217.A0A4Q1BQI7"/>
<dbReference type="GO" id="GO:0006740">
    <property type="term" value="P:NADPH regeneration"/>
    <property type="evidence" value="ECO:0007669"/>
    <property type="project" value="TreeGrafter"/>
</dbReference>
<comment type="caution">
    <text evidence="2">The sequence shown here is derived from an EMBL/GenBank/DDBJ whole genome shotgun (WGS) entry which is preliminary data.</text>
</comment>
<sequence>MPVSLALLGSGLFASIAYLPAIFGNSKDVILHTVWSRSQSSAESLLEKCKELGISPLPTIQFGDSGLNILLKDKSIDGVMLVLPITAQPPLVIKCLEAGKHVLCEKPLHKDVKHAKELVEEYEKRFKPKGLIFRTAENWAHEPVLHWAASKLREPALGPVLYWQLGLSNVVKPGSHWHATSWRTIPDYQGGFILDGGVHQGALLRIVLPIPPSTILSHATLHRAHLPPHDTFVAIAAPPISSHTPAHGYEVTSGVNQDLPHKVEDIPAEIGTSAPFGTILMTWAQPDLPNSAPAGMNALEIVCLHGVVSISWPDKNMKAVITAANGSGVVNEEKEEKQSGVKVEIGMYARAIEAVKEGKELEEPNWADPRDCLWDLAWVEACLQSGGKSVDIEGLIKG</sequence>
<accession>A0A4Q1BQI7</accession>
<dbReference type="GO" id="GO:0005737">
    <property type="term" value="C:cytoplasm"/>
    <property type="evidence" value="ECO:0007669"/>
    <property type="project" value="TreeGrafter"/>
</dbReference>
<dbReference type="InterPro" id="IPR036291">
    <property type="entry name" value="NAD(P)-bd_dom_sf"/>
</dbReference>
<dbReference type="Pfam" id="PF01408">
    <property type="entry name" value="GFO_IDH_MocA"/>
    <property type="match status" value="1"/>
</dbReference>
<proteinExistence type="predicted"/>
<dbReference type="AlphaFoldDB" id="A0A4Q1BQI7"/>
<gene>
    <name evidence="2" type="ORF">M231_02470</name>
</gene>
<keyword evidence="3" id="KW-1185">Reference proteome</keyword>
<dbReference type="SUPFAM" id="SSF51735">
    <property type="entry name" value="NAD(P)-binding Rossmann-fold domains"/>
    <property type="match status" value="1"/>
</dbReference>
<dbReference type="Gene3D" id="3.40.50.720">
    <property type="entry name" value="NAD(P)-binding Rossmann-like Domain"/>
    <property type="match status" value="1"/>
</dbReference>
<dbReference type="PANTHER" id="PTHR42840">
    <property type="entry name" value="NAD(P)-BINDING ROSSMANN-FOLD SUPERFAMILY PROTEIN-RELATED"/>
    <property type="match status" value="1"/>
</dbReference>
<evidence type="ECO:0000313" key="2">
    <source>
        <dbReference type="EMBL" id="RXK40196.1"/>
    </source>
</evidence>
<dbReference type="Gene3D" id="3.30.360.10">
    <property type="entry name" value="Dihydrodipicolinate Reductase, domain 2"/>
    <property type="match status" value="1"/>
</dbReference>
<dbReference type="OrthoDB" id="64915at2759"/>
<dbReference type="EMBL" id="SDIL01000021">
    <property type="protein sequence ID" value="RXK40196.1"/>
    <property type="molecule type" value="Genomic_DNA"/>
</dbReference>
<evidence type="ECO:0000313" key="3">
    <source>
        <dbReference type="Proteomes" id="UP000289152"/>
    </source>
</evidence>
<dbReference type="PANTHER" id="PTHR42840:SF5">
    <property type="entry name" value="NAD(P)-BINDING ROSSMANN-FOLD SUPERFAMILY PROTEIN"/>
    <property type="match status" value="1"/>
</dbReference>
<reference evidence="2 3" key="1">
    <citation type="submission" date="2016-06" db="EMBL/GenBank/DDBJ databases">
        <title>Evolution of pathogenesis and genome organization in the Tremellales.</title>
        <authorList>
            <person name="Cuomo C."/>
            <person name="Litvintseva A."/>
            <person name="Heitman J."/>
            <person name="Chen Y."/>
            <person name="Sun S."/>
            <person name="Springer D."/>
            <person name="Dromer F."/>
            <person name="Young S."/>
            <person name="Zeng Q."/>
            <person name="Chapman S."/>
            <person name="Gujja S."/>
            <person name="Saif S."/>
            <person name="Birren B."/>
        </authorList>
    </citation>
    <scope>NUCLEOTIDE SEQUENCE [LARGE SCALE GENOMIC DNA]</scope>
    <source>
        <strain evidence="2 3">ATCC 28783</strain>
    </source>
</reference>
<dbReference type="Proteomes" id="UP000289152">
    <property type="component" value="Unassembled WGS sequence"/>
</dbReference>
<dbReference type="InterPro" id="IPR000683">
    <property type="entry name" value="Gfo/Idh/MocA-like_OxRdtase_N"/>
</dbReference>
<dbReference type="GO" id="GO:0016491">
    <property type="term" value="F:oxidoreductase activity"/>
    <property type="evidence" value="ECO:0007669"/>
    <property type="project" value="TreeGrafter"/>
</dbReference>
<dbReference type="VEuPathDB" id="FungiDB:TREMEDRAFT_33975"/>
<feature type="domain" description="Gfo/Idh/MocA-like oxidoreductase N-terminal" evidence="1">
    <location>
        <begin position="5"/>
        <end position="125"/>
    </location>
</feature>
<dbReference type="GO" id="GO:0000166">
    <property type="term" value="F:nucleotide binding"/>
    <property type="evidence" value="ECO:0007669"/>
    <property type="project" value="InterPro"/>
</dbReference>
<evidence type="ECO:0000259" key="1">
    <source>
        <dbReference type="Pfam" id="PF01408"/>
    </source>
</evidence>
<name>A0A4Q1BQI7_TREME</name>
<dbReference type="SUPFAM" id="SSF55347">
    <property type="entry name" value="Glyceraldehyde-3-phosphate dehydrogenase-like, C-terminal domain"/>
    <property type="match status" value="1"/>
</dbReference>